<keyword evidence="9" id="KW-0472">Membrane</keyword>
<dbReference type="InterPro" id="IPR051535">
    <property type="entry name" value="Siderophore_ABC-ATPase"/>
</dbReference>
<dbReference type="CDD" id="cd03214">
    <property type="entry name" value="ABC_Iron-Siderophores_B12_Hemin"/>
    <property type="match status" value="1"/>
</dbReference>
<keyword evidence="2" id="KW-0813">Transport</keyword>
<dbReference type="PANTHER" id="PTHR42771:SF2">
    <property type="entry name" value="IRON(3+)-HYDROXAMATE IMPORT ATP-BINDING PROTEIN FHUC"/>
    <property type="match status" value="1"/>
</dbReference>
<reference evidence="11 12" key="1">
    <citation type="submission" date="2018-11" db="EMBL/GenBank/DDBJ databases">
        <title>Novel Erysipelotrichaceae bacterium isolated from small intestine of a swine.</title>
        <authorList>
            <person name="Kim J.S."/>
            <person name="Choe H."/>
            <person name="Lee Y.R."/>
            <person name="Kim K.M."/>
            <person name="Park D.S."/>
        </authorList>
    </citation>
    <scope>NUCLEOTIDE SEQUENCE [LARGE SCALE GENOMIC DNA]</scope>
    <source>
        <strain evidence="11 12">SG0102</strain>
    </source>
</reference>
<evidence type="ECO:0000313" key="12">
    <source>
        <dbReference type="Proteomes" id="UP000268059"/>
    </source>
</evidence>
<dbReference type="InterPro" id="IPR027417">
    <property type="entry name" value="P-loop_NTPase"/>
</dbReference>
<dbReference type="SMART" id="SM00382">
    <property type="entry name" value="AAA"/>
    <property type="match status" value="1"/>
</dbReference>
<dbReference type="InterPro" id="IPR017871">
    <property type="entry name" value="ABC_transporter-like_CS"/>
</dbReference>
<name>A0A3G9JKV9_9FIRM</name>
<evidence type="ECO:0000256" key="8">
    <source>
        <dbReference type="ARBA" id="ARBA00023065"/>
    </source>
</evidence>
<organism evidence="11 12">
    <name type="scientific">Intestinibaculum porci</name>
    <dbReference type="NCBI Taxonomy" id="2487118"/>
    <lineage>
        <taxon>Bacteria</taxon>
        <taxon>Bacillati</taxon>
        <taxon>Bacillota</taxon>
        <taxon>Erysipelotrichia</taxon>
        <taxon>Erysipelotrichales</taxon>
        <taxon>Erysipelotrichaceae</taxon>
        <taxon>Intestinibaculum</taxon>
    </lineage>
</organism>
<dbReference type="InterPro" id="IPR003593">
    <property type="entry name" value="AAA+_ATPase"/>
</dbReference>
<dbReference type="Gene3D" id="3.40.50.300">
    <property type="entry name" value="P-loop containing nucleotide triphosphate hydrolases"/>
    <property type="match status" value="1"/>
</dbReference>
<dbReference type="PROSITE" id="PS00211">
    <property type="entry name" value="ABC_TRANSPORTER_1"/>
    <property type="match status" value="1"/>
</dbReference>
<evidence type="ECO:0000256" key="3">
    <source>
        <dbReference type="ARBA" id="ARBA00022475"/>
    </source>
</evidence>
<evidence type="ECO:0000259" key="10">
    <source>
        <dbReference type="PROSITE" id="PS50893"/>
    </source>
</evidence>
<dbReference type="OrthoDB" id="9799337at2"/>
<keyword evidence="5" id="KW-0547">Nucleotide-binding</keyword>
<dbReference type="GO" id="GO:0006826">
    <property type="term" value="P:iron ion transport"/>
    <property type="evidence" value="ECO:0007669"/>
    <property type="project" value="UniProtKB-KW"/>
</dbReference>
<evidence type="ECO:0000313" key="11">
    <source>
        <dbReference type="EMBL" id="BBH26611.1"/>
    </source>
</evidence>
<keyword evidence="4" id="KW-0410">Iron transport</keyword>
<proteinExistence type="predicted"/>
<keyword evidence="8" id="KW-0406">Ion transport</keyword>
<keyword evidence="12" id="KW-1185">Reference proteome</keyword>
<dbReference type="RefSeq" id="WP_125119454.1">
    <property type="nucleotide sequence ID" value="NZ_AP019309.1"/>
</dbReference>
<evidence type="ECO:0000256" key="2">
    <source>
        <dbReference type="ARBA" id="ARBA00022448"/>
    </source>
</evidence>
<dbReference type="Proteomes" id="UP000268059">
    <property type="component" value="Chromosome"/>
</dbReference>
<protein>
    <submittedName>
        <fullName evidence="11">Iron ABC transporter ATP-binding protein</fullName>
    </submittedName>
</protein>
<evidence type="ECO:0000256" key="5">
    <source>
        <dbReference type="ARBA" id="ARBA00022741"/>
    </source>
</evidence>
<dbReference type="PANTHER" id="PTHR42771">
    <property type="entry name" value="IRON(3+)-HYDROXAMATE IMPORT ATP-BINDING PROTEIN FHUC"/>
    <property type="match status" value="1"/>
</dbReference>
<dbReference type="Pfam" id="PF00005">
    <property type="entry name" value="ABC_tran"/>
    <property type="match status" value="1"/>
</dbReference>
<dbReference type="AlphaFoldDB" id="A0A3G9JKV9"/>
<dbReference type="FunFam" id="3.40.50.300:FF:000134">
    <property type="entry name" value="Iron-enterobactin ABC transporter ATP-binding protein"/>
    <property type="match status" value="1"/>
</dbReference>
<evidence type="ECO:0000256" key="7">
    <source>
        <dbReference type="ARBA" id="ARBA00023004"/>
    </source>
</evidence>
<dbReference type="GO" id="GO:0005524">
    <property type="term" value="F:ATP binding"/>
    <property type="evidence" value="ECO:0007669"/>
    <property type="project" value="UniProtKB-KW"/>
</dbReference>
<dbReference type="GO" id="GO:0016887">
    <property type="term" value="F:ATP hydrolysis activity"/>
    <property type="evidence" value="ECO:0007669"/>
    <property type="project" value="InterPro"/>
</dbReference>
<evidence type="ECO:0000256" key="6">
    <source>
        <dbReference type="ARBA" id="ARBA00022840"/>
    </source>
</evidence>
<dbReference type="SUPFAM" id="SSF52540">
    <property type="entry name" value="P-loop containing nucleoside triphosphate hydrolases"/>
    <property type="match status" value="1"/>
</dbReference>
<dbReference type="PROSITE" id="PS50893">
    <property type="entry name" value="ABC_TRANSPORTER_2"/>
    <property type="match status" value="1"/>
</dbReference>
<dbReference type="EMBL" id="AP019309">
    <property type="protein sequence ID" value="BBH26611.1"/>
    <property type="molecule type" value="Genomic_DNA"/>
</dbReference>
<dbReference type="KEGG" id="ebm:SG0102_15450"/>
<evidence type="ECO:0000256" key="4">
    <source>
        <dbReference type="ARBA" id="ARBA00022496"/>
    </source>
</evidence>
<accession>A0A3G9JKV9</accession>
<dbReference type="InterPro" id="IPR003439">
    <property type="entry name" value="ABC_transporter-like_ATP-bd"/>
</dbReference>
<evidence type="ECO:0000256" key="1">
    <source>
        <dbReference type="ARBA" id="ARBA00004202"/>
    </source>
</evidence>
<keyword evidence="3" id="KW-1003">Cell membrane</keyword>
<keyword evidence="7" id="KW-0408">Iron</keyword>
<evidence type="ECO:0000256" key="9">
    <source>
        <dbReference type="ARBA" id="ARBA00023136"/>
    </source>
</evidence>
<dbReference type="FunCoup" id="A0A3G9JKV9">
    <property type="interactions" value="149"/>
</dbReference>
<gene>
    <name evidence="11" type="primary">ABC-NBD</name>
    <name evidence="11" type="ORF">SG0102_15450</name>
</gene>
<comment type="subcellular location">
    <subcellularLocation>
        <location evidence="1">Cell membrane</location>
        <topology evidence="1">Peripheral membrane protein</topology>
    </subcellularLocation>
</comment>
<dbReference type="InParanoid" id="A0A3G9JKV9"/>
<sequence length="263" mass="29649">MHIQTHDLAIGYQDHTILDNISITPPAHEISVILGANGCGKSTLLKTFSRLLKPKSGIVTLDRQNIHSLPPKKLAQSLSLLPQSPLVPEGMRVYDLVAQGRYPYLKMMGTLSEKDHQMIQDALAMMHIEDLKDRYIHELSGGQRQRVWIALALAQDPEVLLLDEPTTYLDISYQIELLDALMTLNKQKKTTIIMILHDINLAARYSSYVYAIAHDSIYEGVPSELITPALMQEVYHLNCQVVEDPISHTPLIIPLGKYHQDLE</sequence>
<feature type="domain" description="ABC transporter" evidence="10">
    <location>
        <begin position="3"/>
        <end position="239"/>
    </location>
</feature>
<dbReference type="GO" id="GO:0005886">
    <property type="term" value="C:plasma membrane"/>
    <property type="evidence" value="ECO:0007669"/>
    <property type="project" value="UniProtKB-SubCell"/>
</dbReference>
<keyword evidence="6 11" id="KW-0067">ATP-binding</keyword>